<name>A0A926VG67_9CYAN</name>
<keyword evidence="3" id="KW-1185">Reference proteome</keyword>
<evidence type="ECO:0000313" key="2">
    <source>
        <dbReference type="EMBL" id="MBD2183120.1"/>
    </source>
</evidence>
<feature type="region of interest" description="Disordered" evidence="1">
    <location>
        <begin position="25"/>
        <end position="55"/>
    </location>
</feature>
<sequence length="69" mass="8099">MTVEELKAIITQVVDERLRQERQSSIPAKKRSLQEVMESVDRHRWTPPPGTPTGSEMIIAEREKWRQPM</sequence>
<reference evidence="2" key="1">
    <citation type="journal article" date="2015" name="ISME J.">
        <title>Draft Genome Sequence of Streptomyces incarnatus NRRL8089, which Produces the Nucleoside Antibiotic Sinefungin.</title>
        <authorList>
            <person name="Oshima K."/>
            <person name="Hattori M."/>
            <person name="Shimizu H."/>
            <person name="Fukuda K."/>
            <person name="Nemoto M."/>
            <person name="Inagaki K."/>
            <person name="Tamura T."/>
        </authorList>
    </citation>
    <scope>NUCLEOTIDE SEQUENCE</scope>
    <source>
        <strain evidence="2">FACHB-1375</strain>
    </source>
</reference>
<gene>
    <name evidence="2" type="ORF">H6G03_18975</name>
</gene>
<reference evidence="2" key="2">
    <citation type="submission" date="2020-08" db="EMBL/GenBank/DDBJ databases">
        <authorList>
            <person name="Chen M."/>
            <person name="Teng W."/>
            <person name="Zhao L."/>
            <person name="Hu C."/>
            <person name="Zhou Y."/>
            <person name="Han B."/>
            <person name="Song L."/>
            <person name="Shu W."/>
        </authorList>
    </citation>
    <scope>NUCLEOTIDE SEQUENCE</scope>
    <source>
        <strain evidence="2">FACHB-1375</strain>
    </source>
</reference>
<comment type="caution">
    <text evidence="2">The sequence shown here is derived from an EMBL/GenBank/DDBJ whole genome shotgun (WGS) entry which is preliminary data.</text>
</comment>
<accession>A0A926VG67</accession>
<dbReference type="AlphaFoldDB" id="A0A926VG67"/>
<protein>
    <submittedName>
        <fullName evidence="2">Uncharacterized protein</fullName>
    </submittedName>
</protein>
<dbReference type="Proteomes" id="UP000641646">
    <property type="component" value="Unassembled WGS sequence"/>
</dbReference>
<organism evidence="2 3">
    <name type="scientific">Aerosakkonema funiforme FACHB-1375</name>
    <dbReference type="NCBI Taxonomy" id="2949571"/>
    <lineage>
        <taxon>Bacteria</taxon>
        <taxon>Bacillati</taxon>
        <taxon>Cyanobacteriota</taxon>
        <taxon>Cyanophyceae</taxon>
        <taxon>Oscillatoriophycideae</taxon>
        <taxon>Aerosakkonematales</taxon>
        <taxon>Aerosakkonemataceae</taxon>
        <taxon>Aerosakkonema</taxon>
    </lineage>
</organism>
<evidence type="ECO:0000256" key="1">
    <source>
        <dbReference type="SAM" id="MobiDB-lite"/>
    </source>
</evidence>
<proteinExistence type="predicted"/>
<evidence type="ECO:0000313" key="3">
    <source>
        <dbReference type="Proteomes" id="UP000641646"/>
    </source>
</evidence>
<dbReference type="EMBL" id="JACJPW010000048">
    <property type="protein sequence ID" value="MBD2183120.1"/>
    <property type="molecule type" value="Genomic_DNA"/>
</dbReference>